<keyword evidence="1" id="KW-0004">4Fe-4S</keyword>
<dbReference type="SFLD" id="SFLDS00029">
    <property type="entry name" value="Radical_SAM"/>
    <property type="match status" value="1"/>
</dbReference>
<evidence type="ECO:0000256" key="9">
    <source>
        <dbReference type="ARBA" id="ARBA00023239"/>
    </source>
</evidence>
<dbReference type="PANTHER" id="PTHR22960">
    <property type="entry name" value="MOLYBDOPTERIN COFACTOR SYNTHESIS PROTEIN A"/>
    <property type="match status" value="1"/>
</dbReference>
<dbReference type="InterPro" id="IPR013483">
    <property type="entry name" value="MoaA"/>
</dbReference>
<protein>
    <submittedName>
        <fullName evidence="11">GTP 3',8-cyclase MoaA</fullName>
    </submittedName>
</protein>
<dbReference type="CDD" id="cd21117">
    <property type="entry name" value="Twitch_MoaA"/>
    <property type="match status" value="1"/>
</dbReference>
<keyword evidence="9" id="KW-0456">Lyase</keyword>
<dbReference type="NCBIfam" id="TIGR02666">
    <property type="entry name" value="moaA"/>
    <property type="match status" value="1"/>
</dbReference>
<evidence type="ECO:0000259" key="10">
    <source>
        <dbReference type="PROSITE" id="PS51918"/>
    </source>
</evidence>
<keyword evidence="8" id="KW-0501">Molybdenum cofactor biosynthesis</keyword>
<dbReference type="InterPro" id="IPR040064">
    <property type="entry name" value="MoaA-like"/>
</dbReference>
<dbReference type="GO" id="GO:0061799">
    <property type="term" value="F:cyclic pyranopterin monophosphate synthase activity"/>
    <property type="evidence" value="ECO:0007669"/>
    <property type="project" value="TreeGrafter"/>
</dbReference>
<dbReference type="InterPro" id="IPR006638">
    <property type="entry name" value="Elp3/MiaA/NifB-like_rSAM"/>
</dbReference>
<dbReference type="SFLD" id="SFLDG01067">
    <property type="entry name" value="SPASM/twitch_domain_containing"/>
    <property type="match status" value="1"/>
</dbReference>
<dbReference type="CDD" id="cd01335">
    <property type="entry name" value="Radical_SAM"/>
    <property type="match status" value="1"/>
</dbReference>
<keyword evidence="2" id="KW-0949">S-adenosyl-L-methionine</keyword>
<dbReference type="Pfam" id="PF06463">
    <property type="entry name" value="Mob_synth_C"/>
    <property type="match status" value="1"/>
</dbReference>
<gene>
    <name evidence="11" type="primary">moaA</name>
    <name evidence="11" type="ORF">B9J77_00615</name>
</gene>
<reference evidence="11 12" key="1">
    <citation type="submission" date="2018-08" db="EMBL/GenBank/DDBJ databases">
        <title>Draft genome of candidate division NPL-UPA2 bacterium Unc8 that adapted to ultra-basic serpentinizing groundwater.</title>
        <authorList>
            <person name="Ishii S."/>
            <person name="Suzuki S."/>
            <person name="Nealson K.H."/>
        </authorList>
    </citation>
    <scope>NUCLEOTIDE SEQUENCE [LARGE SCALE GENOMIC DNA]</scope>
    <source>
        <strain evidence="11">Unc8</strain>
    </source>
</reference>
<keyword evidence="5" id="KW-0408">Iron</keyword>
<dbReference type="SMART" id="SM00729">
    <property type="entry name" value="Elp3"/>
    <property type="match status" value="1"/>
</dbReference>
<dbReference type="GO" id="GO:0046872">
    <property type="term" value="F:metal ion binding"/>
    <property type="evidence" value="ECO:0007669"/>
    <property type="project" value="UniProtKB-KW"/>
</dbReference>
<keyword evidence="6" id="KW-0411">Iron-sulfur</keyword>
<evidence type="ECO:0000313" key="12">
    <source>
        <dbReference type="Proteomes" id="UP000266287"/>
    </source>
</evidence>
<keyword evidence="3" id="KW-0479">Metal-binding</keyword>
<dbReference type="InterPro" id="IPR013785">
    <property type="entry name" value="Aldolase_TIM"/>
</dbReference>
<dbReference type="SFLD" id="SFLDG01386">
    <property type="entry name" value="main_SPASM_domain-containing"/>
    <property type="match status" value="1"/>
</dbReference>
<evidence type="ECO:0000256" key="5">
    <source>
        <dbReference type="ARBA" id="ARBA00023004"/>
    </source>
</evidence>
<sequence length="315" mass="35532">MIDYLRVSVTDRCNLRCIHCHPLGGKKFLAPEEILRYEEIVDAVSILSLKGVRRVRLTGGEPLVRIGIENLVRMLKRINSLSEITLTTNGVALGEKAKILKEAGLNRVNISLNTLKRERYIELTGRDALQSVLNSIFEALSVGLKPVKINTVLFKGINEDEIIDFVKLTIDHDVSTRFIEYFPTAMEFSALEKKRILNNVIKDLIEKRFDRLLPADDTVSAGPAVSYRLPDARGQIDFISPISENFCDRCNRLRLSAEGKLYPCLFSPPDIDIKSALRNGSREELERLIDELILKKAEHNEPKGRGEFIMSDIGG</sequence>
<dbReference type="SUPFAM" id="SSF102114">
    <property type="entry name" value="Radical SAM enzymes"/>
    <property type="match status" value="1"/>
</dbReference>
<dbReference type="GO" id="GO:0051539">
    <property type="term" value="F:4 iron, 4 sulfur cluster binding"/>
    <property type="evidence" value="ECO:0007669"/>
    <property type="project" value="UniProtKB-KW"/>
</dbReference>
<dbReference type="InterPro" id="IPR010505">
    <property type="entry name" value="MoaA_twitch"/>
</dbReference>
<dbReference type="GO" id="GO:0061798">
    <property type="term" value="F:GTP 3',8'-cyclase activity"/>
    <property type="evidence" value="ECO:0007669"/>
    <property type="project" value="TreeGrafter"/>
</dbReference>
<accession>A0A399G0L9</accession>
<dbReference type="AlphaFoldDB" id="A0A399G0L9"/>
<feature type="domain" description="Radical SAM core" evidence="10">
    <location>
        <begin position="1"/>
        <end position="211"/>
    </location>
</feature>
<dbReference type="GO" id="GO:0006777">
    <property type="term" value="P:Mo-molybdopterin cofactor biosynthetic process"/>
    <property type="evidence" value="ECO:0007669"/>
    <property type="project" value="UniProtKB-KW"/>
</dbReference>
<evidence type="ECO:0000256" key="8">
    <source>
        <dbReference type="ARBA" id="ARBA00023150"/>
    </source>
</evidence>
<proteinExistence type="predicted"/>
<evidence type="ECO:0000256" key="3">
    <source>
        <dbReference type="ARBA" id="ARBA00022723"/>
    </source>
</evidence>
<dbReference type="Pfam" id="PF04055">
    <property type="entry name" value="Radical_SAM"/>
    <property type="match status" value="1"/>
</dbReference>
<dbReference type="InterPro" id="IPR007197">
    <property type="entry name" value="rSAM"/>
</dbReference>
<dbReference type="InterPro" id="IPR058240">
    <property type="entry name" value="rSAM_sf"/>
</dbReference>
<evidence type="ECO:0000256" key="6">
    <source>
        <dbReference type="ARBA" id="ARBA00023014"/>
    </source>
</evidence>
<dbReference type="PANTHER" id="PTHR22960:SF0">
    <property type="entry name" value="MOLYBDENUM COFACTOR BIOSYNTHESIS PROTEIN 1"/>
    <property type="match status" value="1"/>
</dbReference>
<comment type="caution">
    <text evidence="11">The sequence shown here is derived from an EMBL/GenBank/DDBJ whole genome shotgun (WGS) entry which is preliminary data.</text>
</comment>
<evidence type="ECO:0000256" key="1">
    <source>
        <dbReference type="ARBA" id="ARBA00022485"/>
    </source>
</evidence>
<keyword evidence="7" id="KW-0342">GTP-binding</keyword>
<dbReference type="SFLD" id="SFLDG01383">
    <property type="entry name" value="cyclic_pyranopterin_phosphate"/>
    <property type="match status" value="1"/>
</dbReference>
<keyword evidence="4" id="KW-0547">Nucleotide-binding</keyword>
<evidence type="ECO:0000256" key="7">
    <source>
        <dbReference type="ARBA" id="ARBA00023134"/>
    </source>
</evidence>
<dbReference type="EMBL" id="NDHY01000001">
    <property type="protein sequence ID" value="RII01072.1"/>
    <property type="molecule type" value="Genomic_DNA"/>
</dbReference>
<evidence type="ECO:0000256" key="4">
    <source>
        <dbReference type="ARBA" id="ARBA00022741"/>
    </source>
</evidence>
<dbReference type="Gene3D" id="3.20.20.70">
    <property type="entry name" value="Aldolase class I"/>
    <property type="match status" value="1"/>
</dbReference>
<evidence type="ECO:0000256" key="2">
    <source>
        <dbReference type="ARBA" id="ARBA00022691"/>
    </source>
</evidence>
<dbReference type="Proteomes" id="UP000266287">
    <property type="component" value="Unassembled WGS sequence"/>
</dbReference>
<dbReference type="PROSITE" id="PS51918">
    <property type="entry name" value="RADICAL_SAM"/>
    <property type="match status" value="1"/>
</dbReference>
<dbReference type="GO" id="GO:0005525">
    <property type="term" value="F:GTP binding"/>
    <property type="evidence" value="ECO:0007669"/>
    <property type="project" value="UniProtKB-KW"/>
</dbReference>
<organism evidence="11 12">
    <name type="scientific">candidate division NPL-UPA2 bacterium Unc8</name>
    <dbReference type="NCBI Taxonomy" id="1980939"/>
    <lineage>
        <taxon>Bacteria</taxon>
    </lineage>
</organism>
<name>A0A399G0L9_UNCN2</name>
<evidence type="ECO:0000313" key="11">
    <source>
        <dbReference type="EMBL" id="RII01072.1"/>
    </source>
</evidence>
<dbReference type="InterPro" id="IPR050105">
    <property type="entry name" value="MoCo_biosynth_MoaA/MoaC"/>
</dbReference>